<gene>
    <name evidence="1" type="ORF">AFUS01_LOCUS13597</name>
</gene>
<accession>A0A8J2JR57</accession>
<name>A0A8J2JR57_9HEXA</name>
<sequence length="48" mass="5593">CKQESVWMNVRRIHHAVLYELVSNYETLLNALVIIDLETLHLKVVGCQ</sequence>
<comment type="caution">
    <text evidence="1">The sequence shown here is derived from an EMBL/GenBank/DDBJ whole genome shotgun (WGS) entry which is preliminary data.</text>
</comment>
<organism evidence="1 2">
    <name type="scientific">Allacma fusca</name>
    <dbReference type="NCBI Taxonomy" id="39272"/>
    <lineage>
        <taxon>Eukaryota</taxon>
        <taxon>Metazoa</taxon>
        <taxon>Ecdysozoa</taxon>
        <taxon>Arthropoda</taxon>
        <taxon>Hexapoda</taxon>
        <taxon>Collembola</taxon>
        <taxon>Symphypleona</taxon>
        <taxon>Sminthuridae</taxon>
        <taxon>Allacma</taxon>
    </lineage>
</organism>
<evidence type="ECO:0000313" key="1">
    <source>
        <dbReference type="EMBL" id="CAG7724586.1"/>
    </source>
</evidence>
<proteinExistence type="predicted"/>
<evidence type="ECO:0000313" key="2">
    <source>
        <dbReference type="Proteomes" id="UP000708208"/>
    </source>
</evidence>
<dbReference type="AlphaFoldDB" id="A0A8J2JR57"/>
<reference evidence="1" key="1">
    <citation type="submission" date="2021-06" db="EMBL/GenBank/DDBJ databases">
        <authorList>
            <person name="Hodson N. C."/>
            <person name="Mongue J. A."/>
            <person name="Jaron S. K."/>
        </authorList>
    </citation>
    <scope>NUCLEOTIDE SEQUENCE</scope>
</reference>
<protein>
    <submittedName>
        <fullName evidence="1">Uncharacterized protein</fullName>
    </submittedName>
</protein>
<feature type="non-terminal residue" evidence="1">
    <location>
        <position position="1"/>
    </location>
</feature>
<keyword evidence="2" id="KW-1185">Reference proteome</keyword>
<dbReference type="Proteomes" id="UP000708208">
    <property type="component" value="Unassembled WGS sequence"/>
</dbReference>
<dbReference type="EMBL" id="CAJVCH010111412">
    <property type="protein sequence ID" value="CAG7724586.1"/>
    <property type="molecule type" value="Genomic_DNA"/>
</dbReference>